<gene>
    <name evidence="8" type="ORF">A4U43_C09F16290</name>
</gene>
<dbReference type="InterPro" id="IPR001471">
    <property type="entry name" value="AP2/ERF_dom"/>
</dbReference>
<keyword evidence="3" id="KW-0238">DNA-binding</keyword>
<proteinExistence type="predicted"/>
<protein>
    <recommendedName>
        <fullName evidence="7">AP2/ERF domain-containing protein</fullName>
    </recommendedName>
</protein>
<evidence type="ECO:0000313" key="8">
    <source>
        <dbReference type="EMBL" id="ONK58752.1"/>
    </source>
</evidence>
<dbReference type="Gramene" id="ONK58752">
    <property type="protein sequence ID" value="ONK58752"/>
    <property type="gene ID" value="A4U43_C09F16290"/>
</dbReference>
<dbReference type="AlphaFoldDB" id="A0A5P1E7U3"/>
<keyword evidence="2" id="KW-0805">Transcription regulation</keyword>
<evidence type="ECO:0000256" key="3">
    <source>
        <dbReference type="ARBA" id="ARBA00023125"/>
    </source>
</evidence>
<feature type="region of interest" description="Disordered" evidence="6">
    <location>
        <begin position="1"/>
        <end position="115"/>
    </location>
</feature>
<dbReference type="GO" id="GO:0005634">
    <property type="term" value="C:nucleus"/>
    <property type="evidence" value="ECO:0007669"/>
    <property type="project" value="UniProtKB-SubCell"/>
</dbReference>
<dbReference type="PROSITE" id="PS51032">
    <property type="entry name" value="AP2_ERF"/>
    <property type="match status" value="1"/>
</dbReference>
<dbReference type="EMBL" id="CM007389">
    <property type="protein sequence ID" value="ONK58752.1"/>
    <property type="molecule type" value="Genomic_DNA"/>
</dbReference>
<evidence type="ECO:0000256" key="5">
    <source>
        <dbReference type="ARBA" id="ARBA00023242"/>
    </source>
</evidence>
<keyword evidence="5" id="KW-0539">Nucleus</keyword>
<organism evidence="8 9">
    <name type="scientific">Asparagus officinalis</name>
    <name type="common">Garden asparagus</name>
    <dbReference type="NCBI Taxonomy" id="4686"/>
    <lineage>
        <taxon>Eukaryota</taxon>
        <taxon>Viridiplantae</taxon>
        <taxon>Streptophyta</taxon>
        <taxon>Embryophyta</taxon>
        <taxon>Tracheophyta</taxon>
        <taxon>Spermatophyta</taxon>
        <taxon>Magnoliopsida</taxon>
        <taxon>Liliopsida</taxon>
        <taxon>Asparagales</taxon>
        <taxon>Asparagaceae</taxon>
        <taxon>Asparagoideae</taxon>
        <taxon>Asparagus</taxon>
    </lineage>
</organism>
<feature type="compositionally biased region" description="Basic residues" evidence="6">
    <location>
        <begin position="50"/>
        <end position="61"/>
    </location>
</feature>
<dbReference type="GO" id="GO:0003700">
    <property type="term" value="F:DNA-binding transcription factor activity"/>
    <property type="evidence" value="ECO:0007669"/>
    <property type="project" value="InterPro"/>
</dbReference>
<feature type="domain" description="AP2/ERF" evidence="7">
    <location>
        <begin position="52"/>
        <end position="77"/>
    </location>
</feature>
<feature type="compositionally biased region" description="Low complexity" evidence="6">
    <location>
        <begin position="177"/>
        <end position="186"/>
    </location>
</feature>
<feature type="region of interest" description="Disordered" evidence="6">
    <location>
        <begin position="163"/>
        <end position="190"/>
    </location>
</feature>
<dbReference type="Proteomes" id="UP000243459">
    <property type="component" value="Chromosome 9"/>
</dbReference>
<keyword evidence="4" id="KW-0804">Transcription</keyword>
<keyword evidence="9" id="KW-1185">Reference proteome</keyword>
<evidence type="ECO:0000256" key="2">
    <source>
        <dbReference type="ARBA" id="ARBA00023015"/>
    </source>
</evidence>
<evidence type="ECO:0000259" key="7">
    <source>
        <dbReference type="PROSITE" id="PS51032"/>
    </source>
</evidence>
<feature type="compositionally biased region" description="Polar residues" evidence="6">
    <location>
        <begin position="1"/>
        <end position="10"/>
    </location>
</feature>
<sequence>MDEVNSSSQKKLYMNSSNNRRQSQASTSADRTAAANASKAWQRGAEGRRHGAYRAVRRRPWGRYAAQIEHPQSKERRGRPLSTRQSKLRAPTTSRPVPCGDFKGPHQLHLPSPSSSSYPPLGPILYTRCPSEFPSDLYLLNNSTSSSLLLLSSYVYPSVSDPTTTTTKASGCRRPSHAAATNSSSTSPPPPPRPLWIFSFVLHQQTTTSDAYCPGPNPAVDDYCRLFPVSAAAESATSFRR</sequence>
<evidence type="ECO:0000256" key="6">
    <source>
        <dbReference type="SAM" id="MobiDB-lite"/>
    </source>
</evidence>
<evidence type="ECO:0000313" key="9">
    <source>
        <dbReference type="Proteomes" id="UP000243459"/>
    </source>
</evidence>
<dbReference type="GO" id="GO:0003677">
    <property type="term" value="F:DNA binding"/>
    <property type="evidence" value="ECO:0007669"/>
    <property type="project" value="UniProtKB-KW"/>
</dbReference>
<comment type="subcellular location">
    <subcellularLocation>
        <location evidence="1">Nucleus</location>
    </subcellularLocation>
</comment>
<name>A0A5P1E7U3_ASPOF</name>
<accession>A0A5P1E7U3</accession>
<evidence type="ECO:0000256" key="1">
    <source>
        <dbReference type="ARBA" id="ARBA00004123"/>
    </source>
</evidence>
<feature type="compositionally biased region" description="Low complexity" evidence="6">
    <location>
        <begin position="15"/>
        <end position="24"/>
    </location>
</feature>
<evidence type="ECO:0000256" key="4">
    <source>
        <dbReference type="ARBA" id="ARBA00023163"/>
    </source>
</evidence>
<reference evidence="9" key="1">
    <citation type="journal article" date="2017" name="Nat. Commun.">
        <title>The asparagus genome sheds light on the origin and evolution of a young Y chromosome.</title>
        <authorList>
            <person name="Harkess A."/>
            <person name="Zhou J."/>
            <person name="Xu C."/>
            <person name="Bowers J.E."/>
            <person name="Van der Hulst R."/>
            <person name="Ayyampalayam S."/>
            <person name="Mercati F."/>
            <person name="Riccardi P."/>
            <person name="McKain M.R."/>
            <person name="Kakrana A."/>
            <person name="Tang H."/>
            <person name="Ray J."/>
            <person name="Groenendijk J."/>
            <person name="Arikit S."/>
            <person name="Mathioni S.M."/>
            <person name="Nakano M."/>
            <person name="Shan H."/>
            <person name="Telgmann-Rauber A."/>
            <person name="Kanno A."/>
            <person name="Yue Z."/>
            <person name="Chen H."/>
            <person name="Li W."/>
            <person name="Chen Y."/>
            <person name="Xu X."/>
            <person name="Zhang Y."/>
            <person name="Luo S."/>
            <person name="Chen H."/>
            <person name="Gao J."/>
            <person name="Mao Z."/>
            <person name="Pires J.C."/>
            <person name="Luo M."/>
            <person name="Kudrna D."/>
            <person name="Wing R.A."/>
            <person name="Meyers B.C."/>
            <person name="Yi K."/>
            <person name="Kong H."/>
            <person name="Lavrijsen P."/>
            <person name="Sunseri F."/>
            <person name="Falavigna A."/>
            <person name="Ye Y."/>
            <person name="Leebens-Mack J.H."/>
            <person name="Chen G."/>
        </authorList>
    </citation>
    <scope>NUCLEOTIDE SEQUENCE [LARGE SCALE GENOMIC DNA]</scope>
    <source>
        <strain evidence="9">cv. DH0086</strain>
    </source>
</reference>